<dbReference type="RefSeq" id="WP_158400378.1">
    <property type="nucleotide sequence ID" value="NZ_PRLB01000002.1"/>
</dbReference>
<organism evidence="2 3">
    <name type="scientific">Faecalibacterium prausnitzii</name>
    <dbReference type="NCBI Taxonomy" id="853"/>
    <lineage>
        <taxon>Bacteria</taxon>
        <taxon>Bacillati</taxon>
        <taxon>Bacillota</taxon>
        <taxon>Clostridia</taxon>
        <taxon>Eubacteriales</taxon>
        <taxon>Oscillospiraceae</taxon>
        <taxon>Faecalibacterium</taxon>
    </lineage>
</organism>
<evidence type="ECO:0000313" key="2">
    <source>
        <dbReference type="EMBL" id="RAW55080.1"/>
    </source>
</evidence>
<keyword evidence="1" id="KW-0472">Membrane</keyword>
<evidence type="ECO:0000313" key="3">
    <source>
        <dbReference type="Proteomes" id="UP000251144"/>
    </source>
</evidence>
<dbReference type="Proteomes" id="UP000251144">
    <property type="component" value="Unassembled WGS sequence"/>
</dbReference>
<name>A0A329U1D7_9FIRM</name>
<feature type="transmembrane region" description="Helical" evidence="1">
    <location>
        <begin position="35"/>
        <end position="55"/>
    </location>
</feature>
<gene>
    <name evidence="2" type="ORF">C4N26_03720</name>
</gene>
<evidence type="ECO:0000256" key="1">
    <source>
        <dbReference type="SAM" id="Phobius"/>
    </source>
</evidence>
<proteinExistence type="predicted"/>
<accession>A0A329U1D7</accession>
<sequence>MASYRYERDIDPKDIAPRKERQYTRKERWANWWDYNLKWVIIIGIAAAFVAYNFIGQYFFVTKPDYNVAVVAPYYLPEDTVNALQDALAAYGEDRNGDGKVVVTLNVYTLDYSDTETQTESAAYLTMAGTTKLAADVQGGLSSVFLLWDPAGFEESTGSLRYLDGTLPAADSDEDWWNMVYKWDDCPVLAGLDLGDYGPDTTQSRSGSSQEYMSQFYVGMRGAWNSGTADNLAGGEEFWQKLTEGAASTAAPED</sequence>
<dbReference type="EMBL" id="PRLB01000002">
    <property type="protein sequence ID" value="RAW55080.1"/>
    <property type="molecule type" value="Genomic_DNA"/>
</dbReference>
<dbReference type="AlphaFoldDB" id="A0A329U1D7"/>
<comment type="caution">
    <text evidence="2">The sequence shown here is derived from an EMBL/GenBank/DDBJ whole genome shotgun (WGS) entry which is preliminary data.</text>
</comment>
<reference evidence="2 3" key="1">
    <citation type="submission" date="2018-02" db="EMBL/GenBank/DDBJ databases">
        <title>Complete genome sequencing of Faecalibacterium prausnitzii strains isolated from the human gut.</title>
        <authorList>
            <person name="Fitzgerald B.C."/>
            <person name="Shkoporov A.N."/>
            <person name="Ross P.R."/>
            <person name="Hill C."/>
        </authorList>
    </citation>
    <scope>NUCLEOTIDE SEQUENCE [LARGE SCALE GENOMIC DNA]</scope>
    <source>
        <strain evidence="2 3">APC942/32-1</strain>
    </source>
</reference>
<keyword evidence="1" id="KW-0812">Transmembrane</keyword>
<protein>
    <submittedName>
        <fullName evidence="2">Uncharacterized protein</fullName>
    </submittedName>
</protein>
<keyword evidence="1" id="KW-1133">Transmembrane helix</keyword>
<dbReference type="OrthoDB" id="1850828at2"/>